<dbReference type="SUPFAM" id="SSF52540">
    <property type="entry name" value="P-loop containing nucleoside triphosphate hydrolases"/>
    <property type="match status" value="1"/>
</dbReference>
<dbReference type="InterPro" id="IPR003439">
    <property type="entry name" value="ABC_transporter-like_ATP-bd"/>
</dbReference>
<dbReference type="CDD" id="cd03255">
    <property type="entry name" value="ABC_MJ0796_LolCDE_FtsE"/>
    <property type="match status" value="1"/>
</dbReference>
<evidence type="ECO:0000256" key="1">
    <source>
        <dbReference type="ARBA" id="ARBA00022448"/>
    </source>
</evidence>
<dbReference type="PROSITE" id="PS50893">
    <property type="entry name" value="ABC_TRANSPORTER_2"/>
    <property type="match status" value="1"/>
</dbReference>
<dbReference type="InterPro" id="IPR027417">
    <property type="entry name" value="P-loop_NTPase"/>
</dbReference>
<reference evidence="5" key="1">
    <citation type="submission" date="2019-08" db="EMBL/GenBank/DDBJ databases">
        <authorList>
            <person name="Kucharzyk K."/>
            <person name="Murdoch R.W."/>
            <person name="Higgins S."/>
            <person name="Loffler F."/>
        </authorList>
    </citation>
    <scope>NUCLEOTIDE SEQUENCE</scope>
</reference>
<organism evidence="5">
    <name type="scientific">bioreactor metagenome</name>
    <dbReference type="NCBI Taxonomy" id="1076179"/>
    <lineage>
        <taxon>unclassified sequences</taxon>
        <taxon>metagenomes</taxon>
        <taxon>ecological metagenomes</taxon>
    </lineage>
</organism>
<dbReference type="PANTHER" id="PTHR24220">
    <property type="entry name" value="IMPORT ATP-BINDING PROTEIN"/>
    <property type="match status" value="1"/>
</dbReference>
<feature type="domain" description="ABC transporter" evidence="4">
    <location>
        <begin position="4"/>
        <end position="231"/>
    </location>
</feature>
<dbReference type="InterPro" id="IPR017911">
    <property type="entry name" value="MacB-like_ATP-bd"/>
</dbReference>
<evidence type="ECO:0000256" key="2">
    <source>
        <dbReference type="ARBA" id="ARBA00022741"/>
    </source>
</evidence>
<dbReference type="GO" id="GO:0005886">
    <property type="term" value="C:plasma membrane"/>
    <property type="evidence" value="ECO:0007669"/>
    <property type="project" value="TreeGrafter"/>
</dbReference>
<accession>A0A644X255</accession>
<evidence type="ECO:0000259" key="4">
    <source>
        <dbReference type="PROSITE" id="PS50893"/>
    </source>
</evidence>
<protein>
    <submittedName>
        <fullName evidence="5">Putative ABC transporter ATP-binding protein</fullName>
    </submittedName>
</protein>
<dbReference type="InterPro" id="IPR017871">
    <property type="entry name" value="ABC_transporter-like_CS"/>
</dbReference>
<dbReference type="GO" id="GO:0016887">
    <property type="term" value="F:ATP hydrolysis activity"/>
    <property type="evidence" value="ECO:0007669"/>
    <property type="project" value="InterPro"/>
</dbReference>
<dbReference type="AlphaFoldDB" id="A0A644X255"/>
<dbReference type="PANTHER" id="PTHR24220:SF686">
    <property type="entry name" value="BLL7988 PROTEIN"/>
    <property type="match status" value="1"/>
</dbReference>
<dbReference type="GO" id="GO:0005524">
    <property type="term" value="F:ATP binding"/>
    <property type="evidence" value="ECO:0007669"/>
    <property type="project" value="UniProtKB-KW"/>
</dbReference>
<dbReference type="GO" id="GO:0098796">
    <property type="term" value="C:membrane protein complex"/>
    <property type="evidence" value="ECO:0007669"/>
    <property type="project" value="UniProtKB-ARBA"/>
</dbReference>
<dbReference type="SMART" id="SM00382">
    <property type="entry name" value="AAA"/>
    <property type="match status" value="1"/>
</dbReference>
<evidence type="ECO:0000256" key="3">
    <source>
        <dbReference type="ARBA" id="ARBA00022840"/>
    </source>
</evidence>
<comment type="caution">
    <text evidence="5">The sequence shown here is derived from an EMBL/GenBank/DDBJ whole genome shotgun (WGS) entry which is preliminary data.</text>
</comment>
<keyword evidence="3 5" id="KW-0067">ATP-binding</keyword>
<dbReference type="InterPro" id="IPR015854">
    <property type="entry name" value="ABC_transpr_LolD-like"/>
</dbReference>
<dbReference type="PROSITE" id="PS00211">
    <property type="entry name" value="ABC_TRANSPORTER_1"/>
    <property type="match status" value="1"/>
</dbReference>
<dbReference type="FunFam" id="3.40.50.300:FF:000032">
    <property type="entry name" value="Export ABC transporter ATP-binding protein"/>
    <property type="match status" value="1"/>
</dbReference>
<dbReference type="Pfam" id="PF00005">
    <property type="entry name" value="ABC_tran"/>
    <property type="match status" value="1"/>
</dbReference>
<dbReference type="GO" id="GO:0022857">
    <property type="term" value="F:transmembrane transporter activity"/>
    <property type="evidence" value="ECO:0007669"/>
    <property type="project" value="TreeGrafter"/>
</dbReference>
<dbReference type="Gene3D" id="3.40.50.300">
    <property type="entry name" value="P-loop containing nucleotide triphosphate hydrolases"/>
    <property type="match status" value="1"/>
</dbReference>
<proteinExistence type="predicted"/>
<dbReference type="InterPro" id="IPR003593">
    <property type="entry name" value="AAA+_ATPase"/>
</dbReference>
<dbReference type="EMBL" id="VSSQ01001443">
    <property type="protein sequence ID" value="MPM08373.1"/>
    <property type="molecule type" value="Genomic_DNA"/>
</dbReference>
<keyword evidence="1" id="KW-0813">Transport</keyword>
<evidence type="ECO:0000313" key="5">
    <source>
        <dbReference type="EMBL" id="MPM08373.1"/>
    </source>
</evidence>
<gene>
    <name evidence="5" type="ORF">SDC9_54685</name>
</gene>
<name>A0A644X255_9ZZZZ</name>
<keyword evidence="2" id="KW-0547">Nucleotide-binding</keyword>
<sequence>MSFIQFENVEREYVVGNSIIKAVKGISFSLEEGSFNVVLGQSGAGKTTVLNLLGGMDSPTKGTITVNGQEISRFGARDLTTYRREKIGFVFQFYNLVPNLTALENVQLAEEICKRPLNASEMLARVGLGDRKDNFPGQLSGGEQQRVSIARALAKNPQILLCDEPTGALDSGTGQIVLKLIRDIAHDMKKTVVVVTHNAPIAEMADTVIHMRDGAITETRKTGGPRPVEEIVW</sequence>